<evidence type="ECO:0000313" key="1">
    <source>
        <dbReference type="EMBL" id="AKB78630.1"/>
    </source>
</evidence>
<dbReference type="PATRIC" id="fig|1434110.4.peg.2734"/>
<dbReference type="KEGG" id="mhor:MSHOH_2147"/>
<proteinExistence type="predicted"/>
<keyword evidence="2" id="KW-1185">Reference proteome</keyword>
<dbReference type="EMBL" id="CP009516">
    <property type="protein sequence ID" value="AKB78630.1"/>
    <property type="molecule type" value="Genomic_DNA"/>
</dbReference>
<protein>
    <recommendedName>
        <fullName evidence="3">ASCH domain-containing protein</fullName>
    </recommendedName>
</protein>
<dbReference type="GeneID" id="24831393"/>
<dbReference type="AlphaFoldDB" id="A0A0E3WUC4"/>
<reference evidence="1 2" key="1">
    <citation type="submission" date="2014-07" db="EMBL/GenBank/DDBJ databases">
        <title>Methanogenic archaea and the global carbon cycle.</title>
        <authorList>
            <person name="Henriksen J.R."/>
            <person name="Luke J."/>
            <person name="Reinhart S."/>
            <person name="Benedict M.N."/>
            <person name="Youngblut N.D."/>
            <person name="Metcalf M.E."/>
            <person name="Whitaker R.J."/>
            <person name="Metcalf W.W."/>
        </authorList>
    </citation>
    <scope>NUCLEOTIDE SEQUENCE [LARGE SCALE GENOMIC DNA]</scope>
    <source>
        <strain evidence="1 2">HB-1</strain>
    </source>
</reference>
<accession>A0A0E3WUC4</accession>
<dbReference type="RefSeq" id="WP_052730828.1">
    <property type="nucleotide sequence ID" value="NZ_CP009516.1"/>
</dbReference>
<organism evidence="1 2">
    <name type="scientific">Methanosarcina horonobensis HB-1 = JCM 15518</name>
    <dbReference type="NCBI Taxonomy" id="1434110"/>
    <lineage>
        <taxon>Archaea</taxon>
        <taxon>Methanobacteriati</taxon>
        <taxon>Methanobacteriota</taxon>
        <taxon>Stenosarchaea group</taxon>
        <taxon>Methanomicrobia</taxon>
        <taxon>Methanosarcinales</taxon>
        <taxon>Methanosarcinaceae</taxon>
        <taxon>Methanosarcina</taxon>
    </lineage>
</organism>
<dbReference type="Proteomes" id="UP000033101">
    <property type="component" value="Chromosome"/>
</dbReference>
<evidence type="ECO:0000313" key="2">
    <source>
        <dbReference type="Proteomes" id="UP000033101"/>
    </source>
</evidence>
<name>A0A0E3WUC4_9EURY</name>
<dbReference type="HOGENOM" id="CLU_153687_0_0_2"/>
<gene>
    <name evidence="1" type="ORF">MSHOH_2147</name>
</gene>
<sequence>MLTFPIKKQWFDMIKSGEKKEEYRELKPFYISRLGALQGQIIDVCLRNGYSSSSPSLIASCEVTTGAGLKAWGAIPGKYYFVLKILSVKRVPKEV</sequence>
<evidence type="ECO:0008006" key="3">
    <source>
        <dbReference type="Google" id="ProtNLM"/>
    </source>
</evidence>